<gene>
    <name evidence="3" type="primary">LOC110783054</name>
</gene>
<dbReference type="InterPro" id="IPR017451">
    <property type="entry name" value="F-box-assoc_interact_dom"/>
</dbReference>
<keyword evidence="2" id="KW-1185">Reference proteome</keyword>
<dbReference type="InterPro" id="IPR006527">
    <property type="entry name" value="F-box-assoc_dom_typ1"/>
</dbReference>
<dbReference type="InterPro" id="IPR001810">
    <property type="entry name" value="F-box_dom"/>
</dbReference>
<dbReference type="KEGG" id="soe:110783054"/>
<feature type="domain" description="F-box" evidence="1">
    <location>
        <begin position="34"/>
        <end position="75"/>
    </location>
</feature>
<dbReference type="GeneID" id="110783054"/>
<dbReference type="InterPro" id="IPR050796">
    <property type="entry name" value="SCF_F-box_component"/>
</dbReference>
<evidence type="ECO:0000259" key="1">
    <source>
        <dbReference type="SMART" id="SM00256"/>
    </source>
</evidence>
<evidence type="ECO:0000313" key="2">
    <source>
        <dbReference type="Proteomes" id="UP000813463"/>
    </source>
</evidence>
<dbReference type="PANTHER" id="PTHR31672:SF13">
    <property type="entry name" value="F-BOX PROTEIN CPR30-LIKE"/>
    <property type="match status" value="1"/>
</dbReference>
<evidence type="ECO:0000313" key="3">
    <source>
        <dbReference type="RefSeq" id="XP_021843040.2"/>
    </source>
</evidence>
<dbReference type="InterPro" id="IPR036047">
    <property type="entry name" value="F-box-like_dom_sf"/>
</dbReference>
<proteinExistence type="predicted"/>
<dbReference type="Pfam" id="PF00646">
    <property type="entry name" value="F-box"/>
    <property type="match status" value="1"/>
</dbReference>
<dbReference type="Pfam" id="PF07734">
    <property type="entry name" value="FBA_1"/>
    <property type="match status" value="1"/>
</dbReference>
<dbReference type="Proteomes" id="UP000813463">
    <property type="component" value="Chromosome 3"/>
</dbReference>
<dbReference type="AlphaFoldDB" id="A0A9R0JQ61"/>
<dbReference type="Gene3D" id="1.20.1280.50">
    <property type="match status" value="1"/>
</dbReference>
<protein>
    <submittedName>
        <fullName evidence="3">F-box protein At1g33530</fullName>
    </submittedName>
</protein>
<organism evidence="2 3">
    <name type="scientific">Spinacia oleracea</name>
    <name type="common">Spinach</name>
    <dbReference type="NCBI Taxonomy" id="3562"/>
    <lineage>
        <taxon>Eukaryota</taxon>
        <taxon>Viridiplantae</taxon>
        <taxon>Streptophyta</taxon>
        <taxon>Embryophyta</taxon>
        <taxon>Tracheophyta</taxon>
        <taxon>Spermatophyta</taxon>
        <taxon>Magnoliopsida</taxon>
        <taxon>eudicotyledons</taxon>
        <taxon>Gunneridae</taxon>
        <taxon>Pentapetalae</taxon>
        <taxon>Caryophyllales</taxon>
        <taxon>Chenopodiaceae</taxon>
        <taxon>Chenopodioideae</taxon>
        <taxon>Anserineae</taxon>
        <taxon>Spinacia</taxon>
    </lineage>
</organism>
<dbReference type="RefSeq" id="XP_021843040.2">
    <property type="nucleotide sequence ID" value="XM_021987348.2"/>
</dbReference>
<reference evidence="2" key="1">
    <citation type="journal article" date="2021" name="Nat. Commun.">
        <title>Genomic analyses provide insights into spinach domestication and the genetic basis of agronomic traits.</title>
        <authorList>
            <person name="Cai X."/>
            <person name="Sun X."/>
            <person name="Xu C."/>
            <person name="Sun H."/>
            <person name="Wang X."/>
            <person name="Ge C."/>
            <person name="Zhang Z."/>
            <person name="Wang Q."/>
            <person name="Fei Z."/>
            <person name="Jiao C."/>
            <person name="Wang Q."/>
        </authorList>
    </citation>
    <scope>NUCLEOTIDE SEQUENCE [LARGE SCALE GENOMIC DNA]</scope>
    <source>
        <strain evidence="2">cv. Varoflay</strain>
    </source>
</reference>
<dbReference type="PANTHER" id="PTHR31672">
    <property type="entry name" value="BNACNNG10540D PROTEIN"/>
    <property type="match status" value="1"/>
</dbReference>
<dbReference type="NCBIfam" id="TIGR01640">
    <property type="entry name" value="F_box_assoc_1"/>
    <property type="match status" value="1"/>
</dbReference>
<dbReference type="SMART" id="SM00256">
    <property type="entry name" value="FBOX"/>
    <property type="match status" value="1"/>
</dbReference>
<reference evidence="3" key="2">
    <citation type="submission" date="2025-08" db="UniProtKB">
        <authorList>
            <consortium name="RefSeq"/>
        </authorList>
    </citation>
    <scope>IDENTIFICATION</scope>
    <source>
        <tissue evidence="3">Leaf</tissue>
    </source>
</reference>
<dbReference type="SUPFAM" id="SSF81383">
    <property type="entry name" value="F-box domain"/>
    <property type="match status" value="1"/>
</dbReference>
<sequence>MEIMGEPIGMHHKSENYSDKIKVNALFLQKIMDLPHDLILHDIVTRLPIKSILQYKSVSKQWYSSISSSCFGNAHFKSSSPNHLPFSCINSVLIQSKNGYFLYSFDEDKGERESCTNNVDYEKGLFRLDIDFDDEISLIGSCNGLVCFYSLSGYLIVLNPITHQKTKFMYPLLEGFRDFSFGFGYVSLNNDFKIVRISESEEKRGIILVHVYSLKTHKWKQVYDERIIHGYSLHRKPTLSGVLVNETLYWIMYEKGRIEKQGVLGFDLVQERFNEVSGLVPSDSYLSCFRFLGCMGGFLGMGRVTNRGDVSISVSKQNGQIEYIGLYRDMNLSSCCSVTGFTKSGKFFIQLGDQELGLVDPNSSPKKYTRVVRFGNQGSIRVLSYTPSLISPSTGKAISITWLETWS</sequence>
<name>A0A9R0JQ61_SPIOL</name>
<accession>A0A9R0JQ61</accession>